<accession>A0A0L6UYB4</accession>
<keyword evidence="2" id="KW-1185">Reference proteome</keyword>
<dbReference type="AlphaFoldDB" id="A0A0L6UYB4"/>
<evidence type="ECO:0000313" key="2">
    <source>
        <dbReference type="Proteomes" id="UP000037035"/>
    </source>
</evidence>
<reference evidence="1 2" key="1">
    <citation type="submission" date="2015-08" db="EMBL/GenBank/DDBJ databases">
        <title>Next Generation Sequencing and Analysis of the Genome of Puccinia sorghi L Schw, the Causal Agent of Maize Common Rust.</title>
        <authorList>
            <person name="Rochi L."/>
            <person name="Burguener G."/>
            <person name="Darino M."/>
            <person name="Turjanski A."/>
            <person name="Kreff E."/>
            <person name="Dieguez M.J."/>
            <person name="Sacco F."/>
        </authorList>
    </citation>
    <scope>NUCLEOTIDE SEQUENCE [LARGE SCALE GENOMIC DNA]</scope>
    <source>
        <strain evidence="1 2">RO10H11247</strain>
    </source>
</reference>
<evidence type="ECO:0000313" key="1">
    <source>
        <dbReference type="EMBL" id="KNZ53237.1"/>
    </source>
</evidence>
<dbReference type="OrthoDB" id="2350995at2759"/>
<sequence>MGSPLMYMLHLNKENNSSKKKHKAKPFSYKAVHESKVKTLVMDFLCSSKYPTLNMSLPIYIYLMNNVYQLKPYIFIALQKTSPLCAMLLNPRIKWCT</sequence>
<dbReference type="VEuPathDB" id="FungiDB:VP01_32g18"/>
<organism evidence="1 2">
    <name type="scientific">Puccinia sorghi</name>
    <dbReference type="NCBI Taxonomy" id="27349"/>
    <lineage>
        <taxon>Eukaryota</taxon>
        <taxon>Fungi</taxon>
        <taxon>Dikarya</taxon>
        <taxon>Basidiomycota</taxon>
        <taxon>Pucciniomycotina</taxon>
        <taxon>Pucciniomycetes</taxon>
        <taxon>Pucciniales</taxon>
        <taxon>Pucciniaceae</taxon>
        <taxon>Puccinia</taxon>
    </lineage>
</organism>
<dbReference type="EMBL" id="LAVV01008280">
    <property type="protein sequence ID" value="KNZ53237.1"/>
    <property type="molecule type" value="Genomic_DNA"/>
</dbReference>
<protein>
    <submittedName>
        <fullName evidence="1">Uncharacterized protein</fullName>
    </submittedName>
</protein>
<dbReference type="Proteomes" id="UP000037035">
    <property type="component" value="Unassembled WGS sequence"/>
</dbReference>
<gene>
    <name evidence="1" type="ORF">VP01_32g18</name>
</gene>
<proteinExistence type="predicted"/>
<comment type="caution">
    <text evidence="1">The sequence shown here is derived from an EMBL/GenBank/DDBJ whole genome shotgun (WGS) entry which is preliminary data.</text>
</comment>
<name>A0A0L6UYB4_9BASI</name>